<sequence>MRNVLITLLVIGGVVMYLNDLTPAEFVNKYVTPAYEALTDRDIYPTR</sequence>
<dbReference type="AlphaFoldDB" id="A0A382I4J8"/>
<accession>A0A382I4J8</accession>
<protein>
    <submittedName>
        <fullName evidence="1">Uncharacterized protein</fullName>
    </submittedName>
</protein>
<gene>
    <name evidence="1" type="ORF">METZ01_LOCUS247380</name>
</gene>
<evidence type="ECO:0000313" key="1">
    <source>
        <dbReference type="EMBL" id="SVB94526.1"/>
    </source>
</evidence>
<dbReference type="EMBL" id="UINC01065162">
    <property type="protein sequence ID" value="SVB94526.1"/>
    <property type="molecule type" value="Genomic_DNA"/>
</dbReference>
<reference evidence="1" key="1">
    <citation type="submission" date="2018-05" db="EMBL/GenBank/DDBJ databases">
        <authorList>
            <person name="Lanie J.A."/>
            <person name="Ng W.-L."/>
            <person name="Kazmierczak K.M."/>
            <person name="Andrzejewski T.M."/>
            <person name="Davidsen T.M."/>
            <person name="Wayne K.J."/>
            <person name="Tettelin H."/>
            <person name="Glass J.I."/>
            <person name="Rusch D."/>
            <person name="Podicherti R."/>
            <person name="Tsui H.-C.T."/>
            <person name="Winkler M.E."/>
        </authorList>
    </citation>
    <scope>NUCLEOTIDE SEQUENCE</scope>
</reference>
<proteinExistence type="predicted"/>
<organism evidence="1">
    <name type="scientific">marine metagenome</name>
    <dbReference type="NCBI Taxonomy" id="408172"/>
    <lineage>
        <taxon>unclassified sequences</taxon>
        <taxon>metagenomes</taxon>
        <taxon>ecological metagenomes</taxon>
    </lineage>
</organism>
<name>A0A382I4J8_9ZZZZ</name>